<evidence type="ECO:0000313" key="1">
    <source>
        <dbReference type="EMBL" id="KAG6666568.1"/>
    </source>
</evidence>
<reference evidence="1" key="1">
    <citation type="submission" date="2020-12" db="EMBL/GenBank/DDBJ databases">
        <title>WGS assembly of Carya illinoinensis cv. Pawnee.</title>
        <authorList>
            <person name="Platts A."/>
            <person name="Shu S."/>
            <person name="Wright S."/>
            <person name="Barry K."/>
            <person name="Edger P."/>
            <person name="Pires J.C."/>
            <person name="Schmutz J."/>
        </authorList>
    </citation>
    <scope>NUCLEOTIDE SEQUENCE</scope>
    <source>
        <tissue evidence="1">Leaf</tissue>
    </source>
</reference>
<protein>
    <submittedName>
        <fullName evidence="1">Uncharacterized protein</fullName>
    </submittedName>
</protein>
<organism evidence="1 2">
    <name type="scientific">Carya illinoinensis</name>
    <name type="common">Pecan</name>
    <dbReference type="NCBI Taxonomy" id="32201"/>
    <lineage>
        <taxon>Eukaryota</taxon>
        <taxon>Viridiplantae</taxon>
        <taxon>Streptophyta</taxon>
        <taxon>Embryophyta</taxon>
        <taxon>Tracheophyta</taxon>
        <taxon>Spermatophyta</taxon>
        <taxon>Magnoliopsida</taxon>
        <taxon>eudicotyledons</taxon>
        <taxon>Gunneridae</taxon>
        <taxon>Pentapetalae</taxon>
        <taxon>rosids</taxon>
        <taxon>fabids</taxon>
        <taxon>Fagales</taxon>
        <taxon>Juglandaceae</taxon>
        <taxon>Carya</taxon>
    </lineage>
</organism>
<sequence length="58" mass="6582">MLISVILGALFISQGNGWHLKPSLETSSYEDLNFSLSFTAVIFFWRIGWCHLQVHVGN</sequence>
<dbReference type="EMBL" id="CM031809">
    <property type="protein sequence ID" value="KAG6666568.1"/>
    <property type="molecule type" value="Genomic_DNA"/>
</dbReference>
<dbReference type="AlphaFoldDB" id="A0A8T1RI08"/>
<accession>A0A8T1RI08</accession>
<evidence type="ECO:0000313" key="2">
    <source>
        <dbReference type="Proteomes" id="UP000811609"/>
    </source>
</evidence>
<gene>
    <name evidence="1" type="ORF">CIPAW_01G039900</name>
</gene>
<name>A0A8T1RI08_CARIL</name>
<comment type="caution">
    <text evidence="1">The sequence shown here is derived from an EMBL/GenBank/DDBJ whole genome shotgun (WGS) entry which is preliminary data.</text>
</comment>
<dbReference type="Proteomes" id="UP000811609">
    <property type="component" value="Chromosome 1"/>
</dbReference>
<proteinExistence type="predicted"/>
<keyword evidence="2" id="KW-1185">Reference proteome</keyword>